<feature type="domain" description="HTH tetR-type" evidence="5">
    <location>
        <begin position="4"/>
        <end position="64"/>
    </location>
</feature>
<dbReference type="InterPro" id="IPR009057">
    <property type="entry name" value="Homeodomain-like_sf"/>
</dbReference>
<reference evidence="6 7" key="1">
    <citation type="submission" date="2020-10" db="EMBL/GenBank/DDBJ databases">
        <title>Nocardioides sp. isolated from sludge.</title>
        <authorList>
            <person name="Zhang X."/>
        </authorList>
    </citation>
    <scope>NUCLEOTIDE SEQUENCE [LARGE SCALE GENOMIC DNA]</scope>
    <source>
        <strain evidence="6 7">Y6</strain>
    </source>
</reference>
<evidence type="ECO:0000256" key="2">
    <source>
        <dbReference type="ARBA" id="ARBA00023125"/>
    </source>
</evidence>
<feature type="DNA-binding region" description="H-T-H motif" evidence="4">
    <location>
        <begin position="27"/>
        <end position="46"/>
    </location>
</feature>
<dbReference type="Pfam" id="PF00440">
    <property type="entry name" value="TetR_N"/>
    <property type="match status" value="1"/>
</dbReference>
<keyword evidence="3" id="KW-0804">Transcription</keyword>
<dbReference type="SUPFAM" id="SSF48498">
    <property type="entry name" value="Tetracyclin repressor-like, C-terminal domain"/>
    <property type="match status" value="1"/>
</dbReference>
<accession>A0ABR9RW48</accession>
<organism evidence="6 7">
    <name type="scientific">Nocardioides malaquae</name>
    <dbReference type="NCBI Taxonomy" id="2773426"/>
    <lineage>
        <taxon>Bacteria</taxon>
        <taxon>Bacillati</taxon>
        <taxon>Actinomycetota</taxon>
        <taxon>Actinomycetes</taxon>
        <taxon>Propionibacteriales</taxon>
        <taxon>Nocardioidaceae</taxon>
        <taxon>Nocardioides</taxon>
    </lineage>
</organism>
<comment type="caution">
    <text evidence="6">The sequence shown here is derived from an EMBL/GenBank/DDBJ whole genome shotgun (WGS) entry which is preliminary data.</text>
</comment>
<dbReference type="PRINTS" id="PR00455">
    <property type="entry name" value="HTHTETR"/>
</dbReference>
<evidence type="ECO:0000256" key="4">
    <source>
        <dbReference type="PROSITE-ProRule" id="PRU00335"/>
    </source>
</evidence>
<gene>
    <name evidence="6" type="ORF">IEQ44_14105</name>
</gene>
<protein>
    <submittedName>
        <fullName evidence="6">TetR/AcrR family transcriptional regulator</fullName>
    </submittedName>
</protein>
<dbReference type="RefSeq" id="WP_193639110.1">
    <property type="nucleotide sequence ID" value="NZ_JADCSA010000016.1"/>
</dbReference>
<keyword evidence="1" id="KW-0805">Transcription regulation</keyword>
<dbReference type="PANTHER" id="PTHR30055">
    <property type="entry name" value="HTH-TYPE TRANSCRIPTIONAL REGULATOR RUTR"/>
    <property type="match status" value="1"/>
</dbReference>
<dbReference type="InterPro" id="IPR036271">
    <property type="entry name" value="Tet_transcr_reg_TetR-rel_C_sf"/>
</dbReference>
<dbReference type="Gene3D" id="1.10.357.10">
    <property type="entry name" value="Tetracycline Repressor, domain 2"/>
    <property type="match status" value="1"/>
</dbReference>
<keyword evidence="7" id="KW-1185">Reference proteome</keyword>
<keyword evidence="2 4" id="KW-0238">DNA-binding</keyword>
<sequence length="207" mass="21712">MSTEETKVALMEAAVRVTATSGTKALTARGIAGEAGVNQALVYYHFDGVDGLLQAAYERATTSMIADYLGDLTSVSSFEELYRVGATMAERAREDGSAAVLSTIIAGAYTNDAMAAMLHENMERWNAAVSAAIGQVLRLRKLEGALDVEALTASLTASTIGMMTLGSVPGQPLGDPIAAVRGLPPLLDRAMRLVPAPLARKIFGFFG</sequence>
<dbReference type="InterPro" id="IPR001647">
    <property type="entry name" value="HTH_TetR"/>
</dbReference>
<proteinExistence type="predicted"/>
<dbReference type="PANTHER" id="PTHR30055:SF234">
    <property type="entry name" value="HTH-TYPE TRANSCRIPTIONAL REGULATOR BETI"/>
    <property type="match status" value="1"/>
</dbReference>
<dbReference type="EMBL" id="JADCSA010000016">
    <property type="protein sequence ID" value="MBE7325782.1"/>
    <property type="molecule type" value="Genomic_DNA"/>
</dbReference>
<evidence type="ECO:0000256" key="3">
    <source>
        <dbReference type="ARBA" id="ARBA00023163"/>
    </source>
</evidence>
<name>A0ABR9RW48_9ACTN</name>
<evidence type="ECO:0000313" key="7">
    <source>
        <dbReference type="Proteomes" id="UP000756387"/>
    </source>
</evidence>
<dbReference type="SUPFAM" id="SSF46689">
    <property type="entry name" value="Homeodomain-like"/>
    <property type="match status" value="1"/>
</dbReference>
<dbReference type="InterPro" id="IPR050109">
    <property type="entry name" value="HTH-type_TetR-like_transc_reg"/>
</dbReference>
<dbReference type="PROSITE" id="PS50977">
    <property type="entry name" value="HTH_TETR_2"/>
    <property type="match status" value="1"/>
</dbReference>
<evidence type="ECO:0000256" key="1">
    <source>
        <dbReference type="ARBA" id="ARBA00023015"/>
    </source>
</evidence>
<dbReference type="Proteomes" id="UP000756387">
    <property type="component" value="Unassembled WGS sequence"/>
</dbReference>
<evidence type="ECO:0000313" key="6">
    <source>
        <dbReference type="EMBL" id="MBE7325782.1"/>
    </source>
</evidence>
<evidence type="ECO:0000259" key="5">
    <source>
        <dbReference type="PROSITE" id="PS50977"/>
    </source>
</evidence>